<feature type="compositionally biased region" description="Low complexity" evidence="1">
    <location>
        <begin position="60"/>
        <end position="106"/>
    </location>
</feature>
<feature type="compositionally biased region" description="Polar residues" evidence="1">
    <location>
        <begin position="574"/>
        <end position="586"/>
    </location>
</feature>
<dbReference type="GO" id="GO:0004402">
    <property type="term" value="F:histone acetyltransferase activity"/>
    <property type="evidence" value="ECO:0000318"/>
    <property type="project" value="GO_Central"/>
</dbReference>
<sequence length="827" mass="93388">MTFSHFQTILKIVYYNNEQEHETAFDVGRRLAVDEDMLLLLLYDKKKKFAINMRPLQKLTSSSTPATTSKTHNNNNINKNHHNNNNNNNNTSNSTNTNNTTKSVNTASDGSRNDKNSSKHVSSLKASLSIKSSVSSSKENNKNNINNNNDNSNNSKSYSNNELESNKPTSNRYDYNIYDNCIGSDKMFCSNNDKSVRRSVYHKNLFGNNGANSSNNTNVMNPIEVVVEMHNDVYGNKIIKNNNSCKKYNADNDNDGVDDDVGATVHGTHNNIMSSNKNLNEGEAKWPSPSAVLNRFQHDLQLRNTLSKQKQLQQHLILQQQQQHLLPLLLQQQQQLLLLQQQQQQHPLLQHQHYKQLPTTFNDIDDNYNNINSNFESHDVGGNLNVIGLLNDYAPKTGTVKYKDLAGNMKKLFKGAGSDDESDDGIDEDGFKAKHLPRSQSLKRRMMKKKMKGVVRPRSQFIPTATDYTRLEVPVKSTYREAGISQKMRNMNLYERNVNLNESFRNQHITAGPVLDFYDIPRLQHHRDETNFTNEVVASSMSRDVYGLVDGESDKKECARIKILEQKNLDSNNYKASLDDNNQIKHGNTKKIRNSKNDTNDHKQLRTFLSDESISTIVGSSSNRKKIANRRSVYDFWGPRRQSTFKHGLNNNHVYCGNEKSYDSKIRENDDDNNNVNDNNDDKNNDNTNNKRSTRVNTISQLKSSPSKKWSSGNDGSRDSDGSGDDGNDNDDSNVLNNDGNDEKADDVGAINCNNNNNGLDDDDDHDTNSGSKCHSKKLNNTIFSSNSNKSIKLTDASTNIYNNKSRINDSKSNDNSHSSIGKSTSV</sequence>
<dbReference type="EMBL" id="KB097495">
    <property type="protein sequence ID" value="ESN96043.1"/>
    <property type="molecule type" value="Genomic_DNA"/>
</dbReference>
<dbReference type="AlphaFoldDB" id="T1ETM4"/>
<dbReference type="HOGENOM" id="CLU_342661_0_0_1"/>
<accession>T1ETM4</accession>
<dbReference type="GeneID" id="20199924"/>
<reference evidence="4" key="1">
    <citation type="submission" date="2012-12" db="EMBL/GenBank/DDBJ databases">
        <authorList>
            <person name="Hellsten U."/>
            <person name="Grimwood J."/>
            <person name="Chapman J.A."/>
            <person name="Shapiro H."/>
            <person name="Aerts A."/>
            <person name="Otillar R.P."/>
            <person name="Terry A.Y."/>
            <person name="Boore J.L."/>
            <person name="Simakov O."/>
            <person name="Marletaz F."/>
            <person name="Cho S.-J."/>
            <person name="Edsinger-Gonzales E."/>
            <person name="Havlak P."/>
            <person name="Kuo D.-H."/>
            <person name="Larsson T."/>
            <person name="Lv J."/>
            <person name="Arendt D."/>
            <person name="Savage R."/>
            <person name="Osoegawa K."/>
            <person name="de Jong P."/>
            <person name="Lindberg D.R."/>
            <person name="Seaver E.C."/>
            <person name="Weisblat D.A."/>
            <person name="Putnam N.H."/>
            <person name="Grigoriev I.V."/>
            <person name="Rokhsar D.S."/>
        </authorList>
    </citation>
    <scope>NUCLEOTIDE SEQUENCE</scope>
</reference>
<organism evidence="3 4">
    <name type="scientific">Helobdella robusta</name>
    <name type="common">Californian leech</name>
    <dbReference type="NCBI Taxonomy" id="6412"/>
    <lineage>
        <taxon>Eukaryota</taxon>
        <taxon>Metazoa</taxon>
        <taxon>Spiralia</taxon>
        <taxon>Lophotrochozoa</taxon>
        <taxon>Annelida</taxon>
        <taxon>Clitellata</taxon>
        <taxon>Hirudinea</taxon>
        <taxon>Rhynchobdellida</taxon>
        <taxon>Glossiphoniidae</taxon>
        <taxon>Helobdella</taxon>
    </lineage>
</organism>
<dbReference type="EMBL" id="AMQM01001286">
    <property type="status" value="NOT_ANNOTATED_CDS"/>
    <property type="molecule type" value="Genomic_DNA"/>
</dbReference>
<evidence type="ECO:0000313" key="3">
    <source>
        <dbReference type="EnsemblMetazoa" id="HelroP163070"/>
    </source>
</evidence>
<dbReference type="CTD" id="20199924"/>
<dbReference type="EnsemblMetazoa" id="HelroT163070">
    <property type="protein sequence ID" value="HelroP163070"/>
    <property type="gene ID" value="HelroG163070"/>
</dbReference>
<gene>
    <name evidence="3" type="primary">20199924</name>
    <name evidence="2" type="ORF">HELRODRAFT_163070</name>
</gene>
<dbReference type="InParanoid" id="T1ETM4"/>
<evidence type="ECO:0000313" key="4">
    <source>
        <dbReference type="Proteomes" id="UP000015101"/>
    </source>
</evidence>
<protein>
    <submittedName>
        <fullName evidence="2 3">Uncharacterized protein</fullName>
    </submittedName>
</protein>
<reference evidence="3" key="3">
    <citation type="submission" date="2015-06" db="UniProtKB">
        <authorList>
            <consortium name="EnsemblMetazoa"/>
        </authorList>
    </citation>
    <scope>IDENTIFICATION</scope>
</reference>
<feature type="region of interest" description="Disordered" evidence="1">
    <location>
        <begin position="60"/>
        <end position="174"/>
    </location>
</feature>
<feature type="compositionally biased region" description="Low complexity" evidence="1">
    <location>
        <begin position="123"/>
        <end position="167"/>
    </location>
</feature>
<name>T1ETM4_HELRO</name>
<evidence type="ECO:0000256" key="1">
    <source>
        <dbReference type="SAM" id="MobiDB-lite"/>
    </source>
</evidence>
<dbReference type="RefSeq" id="XP_009025301.1">
    <property type="nucleotide sequence ID" value="XM_009027053.1"/>
</dbReference>
<reference evidence="2 4" key="2">
    <citation type="journal article" date="2013" name="Nature">
        <title>Insights into bilaterian evolution from three spiralian genomes.</title>
        <authorList>
            <person name="Simakov O."/>
            <person name="Marletaz F."/>
            <person name="Cho S.J."/>
            <person name="Edsinger-Gonzales E."/>
            <person name="Havlak P."/>
            <person name="Hellsten U."/>
            <person name="Kuo D.H."/>
            <person name="Larsson T."/>
            <person name="Lv J."/>
            <person name="Arendt D."/>
            <person name="Savage R."/>
            <person name="Osoegawa K."/>
            <person name="de Jong P."/>
            <person name="Grimwood J."/>
            <person name="Chapman J.A."/>
            <person name="Shapiro H."/>
            <person name="Aerts A."/>
            <person name="Otillar R.P."/>
            <person name="Terry A.Y."/>
            <person name="Boore J.L."/>
            <person name="Grigoriev I.V."/>
            <person name="Lindberg D.R."/>
            <person name="Seaver E.C."/>
            <person name="Weisblat D.A."/>
            <person name="Putnam N.H."/>
            <person name="Rokhsar D.S."/>
        </authorList>
    </citation>
    <scope>NUCLEOTIDE SEQUENCE</scope>
</reference>
<dbReference type="Proteomes" id="UP000015101">
    <property type="component" value="Unassembled WGS sequence"/>
</dbReference>
<feature type="compositionally biased region" description="Acidic residues" evidence="1">
    <location>
        <begin position="722"/>
        <end position="732"/>
    </location>
</feature>
<proteinExistence type="predicted"/>
<feature type="compositionally biased region" description="Low complexity" evidence="1">
    <location>
        <begin position="748"/>
        <end position="759"/>
    </location>
</feature>
<feature type="region of interest" description="Disordered" evidence="1">
    <location>
        <begin position="574"/>
        <end position="602"/>
    </location>
</feature>
<feature type="region of interest" description="Disordered" evidence="1">
    <location>
        <begin position="664"/>
        <end position="783"/>
    </location>
</feature>
<dbReference type="KEGG" id="hro:HELRODRAFT_163070"/>
<feature type="compositionally biased region" description="Polar residues" evidence="1">
    <location>
        <begin position="695"/>
        <end position="710"/>
    </location>
</feature>
<evidence type="ECO:0000313" key="2">
    <source>
        <dbReference type="EMBL" id="ESN96043.1"/>
    </source>
</evidence>
<keyword evidence="4" id="KW-1185">Reference proteome</keyword>
<feature type="region of interest" description="Disordered" evidence="1">
    <location>
        <begin position="804"/>
        <end position="827"/>
    </location>
</feature>